<evidence type="ECO:0000313" key="1">
    <source>
        <dbReference type="EMBL" id="KAF2541118.1"/>
    </source>
</evidence>
<name>A0A8S9G9R9_BRACR</name>
<protein>
    <submittedName>
        <fullName evidence="1">Uncharacterized protein</fullName>
    </submittedName>
</protein>
<dbReference type="EMBL" id="QGKW02002005">
    <property type="protein sequence ID" value="KAF2541118.1"/>
    <property type="molecule type" value="Genomic_DNA"/>
</dbReference>
<accession>A0A8S9G9R9</accession>
<dbReference type="AlphaFoldDB" id="A0A8S9G9R9"/>
<proteinExistence type="predicted"/>
<dbReference type="Proteomes" id="UP000712281">
    <property type="component" value="Unassembled WGS sequence"/>
</dbReference>
<organism evidence="1 2">
    <name type="scientific">Brassica cretica</name>
    <name type="common">Mustard</name>
    <dbReference type="NCBI Taxonomy" id="69181"/>
    <lineage>
        <taxon>Eukaryota</taxon>
        <taxon>Viridiplantae</taxon>
        <taxon>Streptophyta</taxon>
        <taxon>Embryophyta</taxon>
        <taxon>Tracheophyta</taxon>
        <taxon>Spermatophyta</taxon>
        <taxon>Magnoliopsida</taxon>
        <taxon>eudicotyledons</taxon>
        <taxon>Gunneridae</taxon>
        <taxon>Pentapetalae</taxon>
        <taxon>rosids</taxon>
        <taxon>malvids</taxon>
        <taxon>Brassicales</taxon>
        <taxon>Brassicaceae</taxon>
        <taxon>Brassiceae</taxon>
        <taxon>Brassica</taxon>
    </lineage>
</organism>
<reference evidence="1" key="1">
    <citation type="submission" date="2019-12" db="EMBL/GenBank/DDBJ databases">
        <title>Genome sequencing and annotation of Brassica cretica.</title>
        <authorList>
            <person name="Studholme D.J."/>
            <person name="Sarris P.F."/>
        </authorList>
    </citation>
    <scope>NUCLEOTIDE SEQUENCE</scope>
    <source>
        <strain evidence="1">PFS-001/15</strain>
        <tissue evidence="1">Leaf</tissue>
    </source>
</reference>
<sequence length="63" mass="7111">MCVLNPAPRNPGWKWGRGGCFNWYQSQTVIANVEGEIKQLRVSGQDQINKKPSYRGVAEFRGS</sequence>
<evidence type="ECO:0000313" key="2">
    <source>
        <dbReference type="Proteomes" id="UP000712281"/>
    </source>
</evidence>
<gene>
    <name evidence="1" type="ORF">F2Q68_00032324</name>
</gene>
<comment type="caution">
    <text evidence="1">The sequence shown here is derived from an EMBL/GenBank/DDBJ whole genome shotgun (WGS) entry which is preliminary data.</text>
</comment>